<dbReference type="Pfam" id="PF00069">
    <property type="entry name" value="Pkinase"/>
    <property type="match status" value="1"/>
</dbReference>
<dbReference type="InterPro" id="IPR000719">
    <property type="entry name" value="Prot_kinase_dom"/>
</dbReference>
<dbReference type="InterPro" id="IPR050205">
    <property type="entry name" value="CDPK_Ser/Thr_kinases"/>
</dbReference>
<evidence type="ECO:0000256" key="4">
    <source>
        <dbReference type="ARBA" id="ARBA00022741"/>
    </source>
</evidence>
<dbReference type="InterPro" id="IPR008271">
    <property type="entry name" value="Ser/Thr_kinase_AS"/>
</dbReference>
<dbReference type="CDD" id="cd05117">
    <property type="entry name" value="STKc_CAMK"/>
    <property type="match status" value="1"/>
</dbReference>
<dbReference type="SMART" id="SM00220">
    <property type="entry name" value="S_TKc"/>
    <property type="match status" value="1"/>
</dbReference>
<dbReference type="OMA" id="CAPEIMT"/>
<dbReference type="FunFam" id="1.10.510.10:FF:000475">
    <property type="entry name" value="Calcium-dependent protein kinase 5"/>
    <property type="match status" value="1"/>
</dbReference>
<keyword evidence="8" id="KW-1185">Reference proteome</keyword>
<keyword evidence="2" id="KW-0723">Serine/threonine-protein kinase</keyword>
<evidence type="ECO:0000259" key="7">
    <source>
        <dbReference type="PROSITE" id="PS50011"/>
    </source>
</evidence>
<evidence type="ECO:0000313" key="8">
    <source>
        <dbReference type="Proteomes" id="UP000515146"/>
    </source>
</evidence>
<reference evidence="9" key="1">
    <citation type="submission" date="2025-08" db="UniProtKB">
        <authorList>
            <consortium name="RefSeq"/>
        </authorList>
    </citation>
    <scope>IDENTIFICATION</scope>
    <source>
        <strain evidence="9">Airmid</strain>
    </source>
</reference>
<keyword evidence="3" id="KW-0808">Transferase</keyword>
<evidence type="ECO:0000256" key="3">
    <source>
        <dbReference type="ARBA" id="ARBA00022679"/>
    </source>
</evidence>
<dbReference type="PROSITE" id="PS00108">
    <property type="entry name" value="PROTEIN_KINASE_ST"/>
    <property type="match status" value="1"/>
</dbReference>
<keyword evidence="5" id="KW-0418">Kinase</keyword>
<dbReference type="GO" id="GO:0005524">
    <property type="term" value="F:ATP binding"/>
    <property type="evidence" value="ECO:0007669"/>
    <property type="project" value="UniProtKB-KW"/>
</dbReference>
<dbReference type="Gene3D" id="1.10.510.10">
    <property type="entry name" value="Transferase(Phosphotransferase) domain 1"/>
    <property type="match status" value="1"/>
</dbReference>
<dbReference type="SUPFAM" id="SSF56112">
    <property type="entry name" value="Protein kinase-like (PK-like)"/>
    <property type="match status" value="1"/>
</dbReference>
<sequence>MELCSGGELFERIVTNGKLSESYTCIIMRQILSAVAYCHKLNIMHRDIKPENILFADKSISSPIKMIDWGFAAQCLSNHIFTSIVGTPYYVAPEVLSGKYTKICDIWSCGVVMFILLSGSPPFHGKSNKETLEKVRKGEYTMNASVWKNISSAAKDLIRRMLEYNPERRITAEEALKHPWMNCMVRKIY</sequence>
<evidence type="ECO:0000256" key="2">
    <source>
        <dbReference type="ARBA" id="ARBA00022527"/>
    </source>
</evidence>
<dbReference type="OrthoDB" id="74764at2759"/>
<evidence type="ECO:0000313" key="9">
    <source>
        <dbReference type="RefSeq" id="XP_027202838.1"/>
    </source>
</evidence>
<comment type="similarity">
    <text evidence="1">Belongs to the protein kinase superfamily. CAMK Ser/Thr protein kinase family.</text>
</comment>
<dbReference type="AlphaFoldDB" id="A0A6P6YBN8"/>
<dbReference type="GO" id="GO:0004674">
    <property type="term" value="F:protein serine/threonine kinase activity"/>
    <property type="evidence" value="ECO:0007669"/>
    <property type="project" value="UniProtKB-KW"/>
</dbReference>
<dbReference type="InParanoid" id="A0A6P6YBN8"/>
<evidence type="ECO:0000256" key="5">
    <source>
        <dbReference type="ARBA" id="ARBA00022777"/>
    </source>
</evidence>
<keyword evidence="6" id="KW-0067">ATP-binding</keyword>
<protein>
    <submittedName>
        <fullName evidence="9">LOW QUALITY PROTEIN: calcium-dependent protein kinase 2-like</fullName>
    </submittedName>
</protein>
<dbReference type="Proteomes" id="UP000515146">
    <property type="component" value="Unplaced"/>
</dbReference>
<dbReference type="KEGG" id="dpte:113796739"/>
<name>A0A6P6YBN8_DERPT</name>
<gene>
    <name evidence="9" type="primary">LOC113796739</name>
</gene>
<dbReference type="PROSITE" id="PS50011">
    <property type="entry name" value="PROTEIN_KINASE_DOM"/>
    <property type="match status" value="1"/>
</dbReference>
<evidence type="ECO:0000256" key="6">
    <source>
        <dbReference type="ARBA" id="ARBA00022840"/>
    </source>
</evidence>
<dbReference type="PANTHER" id="PTHR24349">
    <property type="entry name" value="SERINE/THREONINE-PROTEIN KINASE"/>
    <property type="match status" value="1"/>
</dbReference>
<evidence type="ECO:0000256" key="1">
    <source>
        <dbReference type="ARBA" id="ARBA00006692"/>
    </source>
</evidence>
<feature type="domain" description="Protein kinase" evidence="7">
    <location>
        <begin position="1"/>
        <end position="181"/>
    </location>
</feature>
<proteinExistence type="inferred from homology"/>
<keyword evidence="4" id="KW-0547">Nucleotide-binding</keyword>
<dbReference type="InterPro" id="IPR011009">
    <property type="entry name" value="Kinase-like_dom_sf"/>
</dbReference>
<dbReference type="RefSeq" id="XP_027202838.1">
    <property type="nucleotide sequence ID" value="XM_027347037.1"/>
</dbReference>
<organism evidence="8 9">
    <name type="scientific">Dermatophagoides pteronyssinus</name>
    <name type="common">European house dust mite</name>
    <dbReference type="NCBI Taxonomy" id="6956"/>
    <lineage>
        <taxon>Eukaryota</taxon>
        <taxon>Metazoa</taxon>
        <taxon>Ecdysozoa</taxon>
        <taxon>Arthropoda</taxon>
        <taxon>Chelicerata</taxon>
        <taxon>Arachnida</taxon>
        <taxon>Acari</taxon>
        <taxon>Acariformes</taxon>
        <taxon>Sarcoptiformes</taxon>
        <taxon>Astigmata</taxon>
        <taxon>Psoroptidia</taxon>
        <taxon>Analgoidea</taxon>
        <taxon>Pyroglyphidae</taxon>
        <taxon>Dermatophagoidinae</taxon>
        <taxon>Dermatophagoides</taxon>
    </lineage>
</organism>
<accession>A0A6P6YBN8</accession>